<gene>
    <name evidence="9" type="primary">tnaA</name>
    <name evidence="11" type="ORF">NX722_24005</name>
</gene>
<sequence>MKRIPEPFRIKMVEPIRMATRVEREQALRAAGYNPFLLKSDDVYIDLLTDSGTGAMSDQQWSALMVGDEAYAGSKSFIRLQQVAQDIFGYEYVLPTHQGRGAEQILFPELVARTGHSQPVFISNYHFDTTAAHVELAGGQAINLVKAEAFDTGYADLWKGDLDLNRLQESIATTEVGQIAGIIITITCNSVGGQPVSMGNIRAVSEIARQHNIPVILDCARFCENAWFIKQRDPDYAAISLPDIIREMFSYGDMLTLSAKKDPVVNSGGLCCIRDDEDLYRNVSVRCVPMEGFITYGGMTGRDMEALATGLREGMNEGFLSYRIGQVAYLGECLHQAGIPIQSPTGGHAVFIDAKRMLPHIPSEQFPALALSNELYLESGVRGVEIGSLLLGRDPKTGEQKPSPMELMRLTIPRRVYTNDHMDYVAEALQAVNERAESIKGVQMIYEPPVLRHFTARFKWVSEG</sequence>
<dbReference type="NCBIfam" id="NF009709">
    <property type="entry name" value="PRK13238.1"/>
    <property type="match status" value="1"/>
</dbReference>
<keyword evidence="5 9" id="KW-0663">Pyridoxal phosphate</keyword>
<keyword evidence="7 9" id="KW-0456">Lyase</keyword>
<feature type="modified residue" description="N6-(pyridoxal phosphate)lysine" evidence="9">
    <location>
        <position position="261"/>
    </location>
</feature>
<evidence type="ECO:0000256" key="9">
    <source>
        <dbReference type="HAMAP-Rule" id="MF_00544"/>
    </source>
</evidence>
<dbReference type="SUPFAM" id="SSF53383">
    <property type="entry name" value="PLP-dependent transferases"/>
    <property type="match status" value="1"/>
</dbReference>
<evidence type="ECO:0000256" key="3">
    <source>
        <dbReference type="ARBA" id="ARBA00009721"/>
    </source>
</evidence>
<dbReference type="InterPro" id="IPR011166">
    <property type="entry name" value="Beta-eliminating_lyase"/>
</dbReference>
<evidence type="ECO:0000313" key="11">
    <source>
        <dbReference type="EMBL" id="MCW7555633.1"/>
    </source>
</evidence>
<dbReference type="Gene3D" id="3.90.1150.10">
    <property type="entry name" value="Aspartate Aminotransferase, domain 1"/>
    <property type="match status" value="1"/>
</dbReference>
<dbReference type="InterPro" id="IPR015421">
    <property type="entry name" value="PyrdxlP-dep_Trfase_major"/>
</dbReference>
<comment type="cofactor">
    <cofactor evidence="1 9">
        <name>pyridoxal 5'-phosphate</name>
        <dbReference type="ChEBI" id="CHEBI:597326"/>
    </cofactor>
</comment>
<protein>
    <recommendedName>
        <fullName evidence="9">Tryptophanase</fullName>
        <ecNumber evidence="9">4.1.99.1</ecNumber>
    </recommendedName>
    <alternativeName>
        <fullName evidence="9">L-tryptophan indole-lyase</fullName>
        <shortName evidence="9">TNase</shortName>
    </alternativeName>
</protein>
<keyword evidence="6 9" id="KW-0823">Tryptophan catabolism</keyword>
<dbReference type="Pfam" id="PF01212">
    <property type="entry name" value="Beta_elim_lyase"/>
    <property type="match status" value="1"/>
</dbReference>
<evidence type="ECO:0000256" key="4">
    <source>
        <dbReference type="ARBA" id="ARBA00011881"/>
    </source>
</evidence>
<dbReference type="Gene3D" id="3.40.640.10">
    <property type="entry name" value="Type I PLP-dependent aspartate aminotransferase-like (Major domain)"/>
    <property type="match status" value="1"/>
</dbReference>
<reference evidence="11 12" key="1">
    <citation type="submission" date="2022-10" db="EMBL/GenBank/DDBJ databases">
        <title>High-quality genome sequences of two octocoral-associated bacteria, Endozoicomonas euniceicola EF212 and Endozoicomonas gorgoniicola PS125.</title>
        <authorList>
            <person name="Chiou Y.-J."/>
            <person name="Chen Y.-H."/>
        </authorList>
    </citation>
    <scope>NUCLEOTIDE SEQUENCE [LARGE SCALE GENOMIC DNA]</scope>
    <source>
        <strain evidence="11 12">PS125</strain>
    </source>
</reference>
<comment type="caution">
    <text evidence="11">The sequence shown here is derived from an EMBL/GenBank/DDBJ whole genome shotgun (WGS) entry which is preliminary data.</text>
</comment>
<evidence type="ECO:0000256" key="5">
    <source>
        <dbReference type="ARBA" id="ARBA00022898"/>
    </source>
</evidence>
<comment type="catalytic activity">
    <reaction evidence="8 9">
        <text>L-tryptophan + H2O = indole + pyruvate + NH4(+)</text>
        <dbReference type="Rhea" id="RHEA:19553"/>
        <dbReference type="ChEBI" id="CHEBI:15361"/>
        <dbReference type="ChEBI" id="CHEBI:15377"/>
        <dbReference type="ChEBI" id="CHEBI:16881"/>
        <dbReference type="ChEBI" id="CHEBI:28938"/>
        <dbReference type="ChEBI" id="CHEBI:57912"/>
        <dbReference type="EC" id="4.1.99.1"/>
    </reaction>
</comment>
<name>A0ABT3N1X9_9GAMM</name>
<dbReference type="PIRSF" id="PIRSF001386">
    <property type="entry name" value="Trpase"/>
    <property type="match status" value="1"/>
</dbReference>
<accession>A0ABT3N1X9</accession>
<evidence type="ECO:0000256" key="1">
    <source>
        <dbReference type="ARBA" id="ARBA00001933"/>
    </source>
</evidence>
<evidence type="ECO:0000259" key="10">
    <source>
        <dbReference type="Pfam" id="PF01212"/>
    </source>
</evidence>
<keyword evidence="12" id="KW-1185">Reference proteome</keyword>
<organism evidence="11 12">
    <name type="scientific">Endozoicomonas gorgoniicola</name>
    <dbReference type="NCBI Taxonomy" id="1234144"/>
    <lineage>
        <taxon>Bacteria</taxon>
        <taxon>Pseudomonadati</taxon>
        <taxon>Pseudomonadota</taxon>
        <taxon>Gammaproteobacteria</taxon>
        <taxon>Oceanospirillales</taxon>
        <taxon>Endozoicomonadaceae</taxon>
        <taxon>Endozoicomonas</taxon>
    </lineage>
</organism>
<dbReference type="RefSeq" id="WP_262565384.1">
    <property type="nucleotide sequence ID" value="NZ_JAPFCC010000001.1"/>
</dbReference>
<dbReference type="InterPro" id="IPR001597">
    <property type="entry name" value="ArAA_b-elim_lyase/Thr_aldolase"/>
</dbReference>
<comment type="subunit">
    <text evidence="4 9">Homotetramer.</text>
</comment>
<dbReference type="EMBL" id="JAPFCC010000001">
    <property type="protein sequence ID" value="MCW7555633.1"/>
    <property type="molecule type" value="Genomic_DNA"/>
</dbReference>
<dbReference type="HAMAP" id="MF_00544">
    <property type="entry name" value="Tryptophanase"/>
    <property type="match status" value="1"/>
</dbReference>
<comment type="similarity">
    <text evidence="3 9">Belongs to the beta-eliminating lyase family.</text>
</comment>
<evidence type="ECO:0000256" key="8">
    <source>
        <dbReference type="ARBA" id="ARBA00047962"/>
    </source>
</evidence>
<comment type="pathway">
    <text evidence="2 9">Amino-acid degradation; L-tryptophan degradation via pyruvate pathway; indole and pyruvate from L-tryptophan: step 1/1.</text>
</comment>
<evidence type="ECO:0000256" key="2">
    <source>
        <dbReference type="ARBA" id="ARBA00004662"/>
    </source>
</evidence>
<dbReference type="InterPro" id="IPR013440">
    <property type="entry name" value="TNase"/>
</dbReference>
<feature type="domain" description="Aromatic amino acid beta-eliminating lyase/threonine aldolase" evidence="10">
    <location>
        <begin position="46"/>
        <end position="427"/>
    </location>
</feature>
<proteinExistence type="inferred from homology"/>
<dbReference type="EC" id="4.1.99.1" evidence="9"/>
<dbReference type="InterPro" id="IPR015424">
    <property type="entry name" value="PyrdxlP-dep_Trfase"/>
</dbReference>
<dbReference type="Proteomes" id="UP001209854">
    <property type="component" value="Unassembled WGS sequence"/>
</dbReference>
<dbReference type="InterPro" id="IPR015422">
    <property type="entry name" value="PyrdxlP-dep_Trfase_small"/>
</dbReference>
<evidence type="ECO:0000256" key="7">
    <source>
        <dbReference type="ARBA" id="ARBA00023239"/>
    </source>
</evidence>
<dbReference type="PANTHER" id="PTHR32325">
    <property type="entry name" value="BETA-ELIMINATING LYASE-LIKE PROTEIN-RELATED"/>
    <property type="match status" value="1"/>
</dbReference>
<evidence type="ECO:0000313" key="12">
    <source>
        <dbReference type="Proteomes" id="UP001209854"/>
    </source>
</evidence>
<dbReference type="PANTHER" id="PTHR32325:SF4">
    <property type="entry name" value="TRYPTOPHANASE"/>
    <property type="match status" value="1"/>
</dbReference>
<evidence type="ECO:0000256" key="6">
    <source>
        <dbReference type="ARBA" id="ARBA00023079"/>
    </source>
</evidence>